<dbReference type="EMBL" id="MT774408">
    <property type="protein sequence ID" value="QOR57620.1"/>
    <property type="molecule type" value="Genomic_DNA"/>
</dbReference>
<protein>
    <submittedName>
        <fullName evidence="1">Uncharacterized protein</fullName>
    </submittedName>
</protein>
<sequence>MIETLILSTLCGFAAGLLSYTIANSGSMRFFKVNPNVNVRIFKNDNGTFSVTVKSKKSEIFILGNKLGVKSLSYGKE</sequence>
<name>A0A7M1RX88_9CAUD</name>
<evidence type="ECO:0000313" key="2">
    <source>
        <dbReference type="Proteomes" id="UP000594028"/>
    </source>
</evidence>
<organism evidence="1 2">
    <name type="scientific">uncultured phage cr130_1</name>
    <dbReference type="NCBI Taxonomy" id="2772092"/>
    <lineage>
        <taxon>Viruses</taxon>
        <taxon>Duplodnaviria</taxon>
        <taxon>Heunggongvirae</taxon>
        <taxon>Uroviricota</taxon>
        <taxon>Caudoviricetes</taxon>
        <taxon>Crassvirales</taxon>
        <taxon>Suoliviridae</taxon>
        <taxon>Oafivirinae</taxon>
        <taxon>Chuhaivirus</taxon>
        <taxon>Chuhaivirus simiae</taxon>
    </lineage>
</organism>
<dbReference type="Proteomes" id="UP000594028">
    <property type="component" value="Segment"/>
</dbReference>
<evidence type="ECO:0000313" key="1">
    <source>
        <dbReference type="EMBL" id="QOR57620.1"/>
    </source>
</evidence>
<proteinExistence type="predicted"/>
<reference evidence="1 2" key="1">
    <citation type="submission" date="2020-07" db="EMBL/GenBank/DDBJ databases">
        <title>Taxonomic proposal: Crassvirales, a new order of highly abundant and diverse bacterial viruses.</title>
        <authorList>
            <person name="Shkoporov A.N."/>
            <person name="Stockdale S.R."/>
            <person name="Guerin E."/>
            <person name="Ross R.P."/>
            <person name="Hill C."/>
        </authorList>
    </citation>
    <scope>NUCLEOTIDE SEQUENCE [LARGE SCALE GENOMIC DNA]</scope>
</reference>
<keyword evidence="2" id="KW-1185">Reference proteome</keyword>
<accession>A0A7M1RX88</accession>
<dbReference type="GeneID" id="65131773"/>
<dbReference type="RefSeq" id="YP_010113260.1">
    <property type="nucleotide sequence ID" value="NC_055901.1"/>
</dbReference>
<dbReference type="KEGG" id="vg:65131773"/>